<dbReference type="STRING" id="991.IW20_18515"/>
<reference evidence="2 4" key="1">
    <citation type="submission" date="2014-07" db="EMBL/GenBank/DDBJ databases">
        <title>Genome of Flavobacterium hydatis DSM 2063.</title>
        <authorList>
            <person name="Pipes S.E."/>
            <person name="Stropko S.J."/>
            <person name="Newman J.D."/>
        </authorList>
    </citation>
    <scope>NUCLEOTIDE SEQUENCE [LARGE SCALE GENOMIC DNA]</scope>
    <source>
        <strain evidence="2 4">DSM 2063</strain>
    </source>
</reference>
<dbReference type="AlphaFoldDB" id="A0A086A7B7"/>
<keyword evidence="5" id="KW-1185">Reference proteome</keyword>
<evidence type="ECO:0000313" key="2">
    <source>
        <dbReference type="EMBL" id="KFF12581.1"/>
    </source>
</evidence>
<dbReference type="EMBL" id="JPRM01000031">
    <property type="protein sequence ID" value="KFF12581.1"/>
    <property type="molecule type" value="Genomic_DNA"/>
</dbReference>
<dbReference type="EMBL" id="MUGY01000043">
    <property type="protein sequence ID" value="OXA86812.1"/>
    <property type="molecule type" value="Genomic_DNA"/>
</dbReference>
<evidence type="ECO:0000256" key="1">
    <source>
        <dbReference type="SAM" id="Phobius"/>
    </source>
</evidence>
<dbReference type="RefSeq" id="WP_035625560.1">
    <property type="nucleotide sequence ID" value="NZ_JBEWQG010000034.1"/>
</dbReference>
<comment type="caution">
    <text evidence="2">The sequence shown here is derived from an EMBL/GenBank/DDBJ whole genome shotgun (WGS) entry which is preliminary data.</text>
</comment>
<evidence type="ECO:0000313" key="5">
    <source>
        <dbReference type="Proteomes" id="UP000198424"/>
    </source>
</evidence>
<gene>
    <name evidence="3" type="ORF">B0A62_23370</name>
    <name evidence="2" type="ORF">IW20_18515</name>
</gene>
<name>A0A086A7B7_FLAHY</name>
<feature type="transmembrane region" description="Helical" evidence="1">
    <location>
        <begin position="9"/>
        <end position="29"/>
    </location>
</feature>
<keyword evidence="1" id="KW-0812">Transmembrane</keyword>
<evidence type="ECO:0000313" key="3">
    <source>
        <dbReference type="EMBL" id="OXA86812.1"/>
    </source>
</evidence>
<dbReference type="Proteomes" id="UP000198424">
    <property type="component" value="Unassembled WGS sequence"/>
</dbReference>
<evidence type="ECO:0000313" key="4">
    <source>
        <dbReference type="Proteomes" id="UP000028712"/>
    </source>
</evidence>
<dbReference type="Proteomes" id="UP000028712">
    <property type="component" value="Unassembled WGS sequence"/>
</dbReference>
<feature type="transmembrane region" description="Helical" evidence="1">
    <location>
        <begin position="57"/>
        <end position="74"/>
    </location>
</feature>
<keyword evidence="1" id="KW-1133">Transmembrane helix</keyword>
<reference evidence="3 5" key="2">
    <citation type="submission" date="2016-11" db="EMBL/GenBank/DDBJ databases">
        <title>Whole genomes of Flavobacteriaceae.</title>
        <authorList>
            <person name="Stine C."/>
            <person name="Li C."/>
            <person name="Tadesse D."/>
        </authorList>
    </citation>
    <scope>NUCLEOTIDE SEQUENCE [LARGE SCALE GENOMIC DNA]</scope>
    <source>
        <strain evidence="3 5">ATCC 29551</strain>
    </source>
</reference>
<dbReference type="OrthoDB" id="9944472at2"/>
<proteinExistence type="predicted"/>
<protein>
    <submittedName>
        <fullName evidence="2">Uncharacterized protein</fullName>
    </submittedName>
</protein>
<sequence length="75" mass="8786">MKYKEILKLLLFSIATAAVTKYIAINVIWKSMENTKNNFHKNLIDITTYQQKIVENLYLQLVVLFVFPYVAAIVF</sequence>
<accession>A0A086A7B7</accession>
<keyword evidence="1" id="KW-0472">Membrane</keyword>
<organism evidence="2 4">
    <name type="scientific">Flavobacterium hydatis</name>
    <name type="common">Cytophaga aquatilis</name>
    <dbReference type="NCBI Taxonomy" id="991"/>
    <lineage>
        <taxon>Bacteria</taxon>
        <taxon>Pseudomonadati</taxon>
        <taxon>Bacteroidota</taxon>
        <taxon>Flavobacteriia</taxon>
        <taxon>Flavobacteriales</taxon>
        <taxon>Flavobacteriaceae</taxon>
        <taxon>Flavobacterium</taxon>
    </lineage>
</organism>